<name>A0A0D2MIQ3_9CHLO</name>
<dbReference type="GeneID" id="25740313"/>
<dbReference type="KEGG" id="mng:MNEG_7437"/>
<feature type="region of interest" description="Disordered" evidence="1">
    <location>
        <begin position="34"/>
        <end position="58"/>
    </location>
</feature>
<dbReference type="Proteomes" id="UP000054498">
    <property type="component" value="Unassembled WGS sequence"/>
</dbReference>
<dbReference type="EMBL" id="KK101532">
    <property type="protein sequence ID" value="KIZ00527.1"/>
    <property type="molecule type" value="Genomic_DNA"/>
</dbReference>
<evidence type="ECO:0000313" key="2">
    <source>
        <dbReference type="EMBL" id="KIZ00527.1"/>
    </source>
</evidence>
<evidence type="ECO:0000256" key="1">
    <source>
        <dbReference type="SAM" id="MobiDB-lite"/>
    </source>
</evidence>
<keyword evidence="3" id="KW-1185">Reference proteome</keyword>
<gene>
    <name evidence="2" type="ORF">MNEG_7437</name>
</gene>
<sequence length="96" mass="9801">MLVVRRGRGHAARGAPLPFASLSVALPFASATVTKGKGKSKAAEAKPEEAPKKKKKSAKDVFDAACKSALRGGLPGAAAMGIQVCCHPLSPRPSHA</sequence>
<reference evidence="2 3" key="1">
    <citation type="journal article" date="2013" name="BMC Genomics">
        <title>Reconstruction of the lipid metabolism for the microalga Monoraphidium neglectum from its genome sequence reveals characteristics suitable for biofuel production.</title>
        <authorList>
            <person name="Bogen C."/>
            <person name="Al-Dilaimi A."/>
            <person name="Albersmeier A."/>
            <person name="Wichmann J."/>
            <person name="Grundmann M."/>
            <person name="Rupp O."/>
            <person name="Lauersen K.J."/>
            <person name="Blifernez-Klassen O."/>
            <person name="Kalinowski J."/>
            <person name="Goesmann A."/>
            <person name="Mussgnug J.H."/>
            <person name="Kruse O."/>
        </authorList>
    </citation>
    <scope>NUCLEOTIDE SEQUENCE [LARGE SCALE GENOMIC DNA]</scope>
    <source>
        <strain evidence="2 3">SAG 48.87</strain>
    </source>
</reference>
<dbReference type="AlphaFoldDB" id="A0A0D2MIQ3"/>
<dbReference type="RefSeq" id="XP_013899546.1">
    <property type="nucleotide sequence ID" value="XM_014044092.1"/>
</dbReference>
<protein>
    <submittedName>
        <fullName evidence="2">Uncharacterized protein</fullName>
    </submittedName>
</protein>
<organism evidence="2 3">
    <name type="scientific">Monoraphidium neglectum</name>
    <dbReference type="NCBI Taxonomy" id="145388"/>
    <lineage>
        <taxon>Eukaryota</taxon>
        <taxon>Viridiplantae</taxon>
        <taxon>Chlorophyta</taxon>
        <taxon>core chlorophytes</taxon>
        <taxon>Chlorophyceae</taxon>
        <taxon>CS clade</taxon>
        <taxon>Sphaeropleales</taxon>
        <taxon>Selenastraceae</taxon>
        <taxon>Monoraphidium</taxon>
    </lineage>
</organism>
<proteinExistence type="predicted"/>
<evidence type="ECO:0000313" key="3">
    <source>
        <dbReference type="Proteomes" id="UP000054498"/>
    </source>
</evidence>
<accession>A0A0D2MIQ3</accession>
<feature type="compositionally biased region" description="Basic and acidic residues" evidence="1">
    <location>
        <begin position="41"/>
        <end position="51"/>
    </location>
</feature>